<name>A0A8T0PD56_PANVG</name>
<dbReference type="InterPro" id="IPR034088">
    <property type="entry name" value="Pla_a_1-like"/>
</dbReference>
<dbReference type="NCBIfam" id="TIGR01614">
    <property type="entry name" value="PME_inhib"/>
    <property type="match status" value="1"/>
</dbReference>
<dbReference type="Proteomes" id="UP000823388">
    <property type="component" value="Chromosome 8K"/>
</dbReference>
<dbReference type="PANTHER" id="PTHR35357:SF23">
    <property type="entry name" value="PECTINESTERASE INHIBITOR DOMAIN-CONTAINING PROTEIN"/>
    <property type="match status" value="1"/>
</dbReference>
<feature type="non-terminal residue" evidence="5">
    <location>
        <position position="1"/>
    </location>
</feature>
<dbReference type="InterPro" id="IPR035513">
    <property type="entry name" value="Invertase/methylesterase_inhib"/>
</dbReference>
<sequence length="205" mass="22184">NKSGHGLFPLLLQQYCQHLRLPPLGGGALLTVSATRAEVTAAAAPVDLPLFPICKTVIGAGNPYFDINFCLAALNSDNESQYADDYQKLAIIAVDLLTANATSTSAQIGNLLKKQDNIEGPMRWCLQACQALYGSILQMQPRCSDLVKEFRYGEAKSCLDQAAREAEQCEAEFVRRHVASPLTVEDGCAFKLAKLASALLQHADD</sequence>
<evidence type="ECO:0000256" key="2">
    <source>
        <dbReference type="ARBA" id="ARBA00023157"/>
    </source>
</evidence>
<comment type="caution">
    <text evidence="5">The sequence shown here is derived from an EMBL/GenBank/DDBJ whole genome shotgun (WGS) entry which is preliminary data.</text>
</comment>
<dbReference type="PANTHER" id="PTHR35357">
    <property type="entry name" value="OS02G0537100 PROTEIN"/>
    <property type="match status" value="1"/>
</dbReference>
<keyword evidence="1" id="KW-0732">Signal</keyword>
<dbReference type="CDD" id="cd15795">
    <property type="entry name" value="PMEI-Pla_a_1_like"/>
    <property type="match status" value="1"/>
</dbReference>
<accession>A0A8T0PD56</accession>
<organism evidence="5 6">
    <name type="scientific">Panicum virgatum</name>
    <name type="common">Blackwell switchgrass</name>
    <dbReference type="NCBI Taxonomy" id="38727"/>
    <lineage>
        <taxon>Eukaryota</taxon>
        <taxon>Viridiplantae</taxon>
        <taxon>Streptophyta</taxon>
        <taxon>Embryophyta</taxon>
        <taxon>Tracheophyta</taxon>
        <taxon>Spermatophyta</taxon>
        <taxon>Magnoliopsida</taxon>
        <taxon>Liliopsida</taxon>
        <taxon>Poales</taxon>
        <taxon>Poaceae</taxon>
        <taxon>PACMAD clade</taxon>
        <taxon>Panicoideae</taxon>
        <taxon>Panicodae</taxon>
        <taxon>Paniceae</taxon>
        <taxon>Panicinae</taxon>
        <taxon>Panicum</taxon>
        <taxon>Panicum sect. Hiantes</taxon>
    </lineage>
</organism>
<comment type="similarity">
    <text evidence="3">Belongs to the PMEI family.</text>
</comment>
<gene>
    <name evidence="5" type="ORF">PVAP13_8KG008500</name>
</gene>
<dbReference type="Pfam" id="PF04043">
    <property type="entry name" value="PMEI"/>
    <property type="match status" value="1"/>
</dbReference>
<dbReference type="SMART" id="SM00856">
    <property type="entry name" value="PMEI"/>
    <property type="match status" value="1"/>
</dbReference>
<evidence type="ECO:0000259" key="4">
    <source>
        <dbReference type="SMART" id="SM00856"/>
    </source>
</evidence>
<dbReference type="InterPro" id="IPR006501">
    <property type="entry name" value="Pectinesterase_inhib_dom"/>
</dbReference>
<proteinExistence type="inferred from homology"/>
<dbReference type="GO" id="GO:0005576">
    <property type="term" value="C:extracellular region"/>
    <property type="evidence" value="ECO:0007669"/>
    <property type="project" value="UniProtKB-ARBA"/>
</dbReference>
<keyword evidence="6" id="KW-1185">Reference proteome</keyword>
<keyword evidence="2" id="KW-1015">Disulfide bond</keyword>
<dbReference type="FunFam" id="1.20.140.40:FF:000002">
    <property type="entry name" value="Putative invertase inhibitor"/>
    <property type="match status" value="1"/>
</dbReference>
<dbReference type="AlphaFoldDB" id="A0A8T0PD56"/>
<dbReference type="GO" id="GO:0004857">
    <property type="term" value="F:enzyme inhibitor activity"/>
    <property type="evidence" value="ECO:0007669"/>
    <property type="project" value="InterPro"/>
</dbReference>
<evidence type="ECO:0000256" key="1">
    <source>
        <dbReference type="ARBA" id="ARBA00022729"/>
    </source>
</evidence>
<dbReference type="SUPFAM" id="SSF101148">
    <property type="entry name" value="Plant invertase/pectin methylesterase inhibitor"/>
    <property type="match status" value="1"/>
</dbReference>
<protein>
    <recommendedName>
        <fullName evidence="4">Pectinesterase inhibitor domain-containing protein</fullName>
    </recommendedName>
</protein>
<evidence type="ECO:0000313" key="6">
    <source>
        <dbReference type="Proteomes" id="UP000823388"/>
    </source>
</evidence>
<evidence type="ECO:0000313" key="5">
    <source>
        <dbReference type="EMBL" id="KAG2559803.1"/>
    </source>
</evidence>
<feature type="domain" description="Pectinesterase inhibitor" evidence="4">
    <location>
        <begin position="41"/>
        <end position="199"/>
    </location>
</feature>
<evidence type="ECO:0000256" key="3">
    <source>
        <dbReference type="ARBA" id="ARBA00038471"/>
    </source>
</evidence>
<dbReference type="EMBL" id="CM029051">
    <property type="protein sequence ID" value="KAG2559803.1"/>
    <property type="molecule type" value="Genomic_DNA"/>
</dbReference>
<dbReference type="Gene3D" id="1.20.140.40">
    <property type="entry name" value="Invertase/pectin methylesterase inhibitor family protein"/>
    <property type="match status" value="1"/>
</dbReference>
<reference evidence="5" key="1">
    <citation type="submission" date="2020-05" db="EMBL/GenBank/DDBJ databases">
        <title>WGS assembly of Panicum virgatum.</title>
        <authorList>
            <person name="Lovell J.T."/>
            <person name="Jenkins J."/>
            <person name="Shu S."/>
            <person name="Juenger T.E."/>
            <person name="Schmutz J."/>
        </authorList>
    </citation>
    <scope>NUCLEOTIDE SEQUENCE</scope>
    <source>
        <strain evidence="5">AP13</strain>
    </source>
</reference>